<feature type="region of interest" description="Disordered" evidence="2">
    <location>
        <begin position="1"/>
        <end position="49"/>
    </location>
</feature>
<keyword evidence="1" id="KW-0175">Coiled coil</keyword>
<evidence type="ECO:0000256" key="2">
    <source>
        <dbReference type="SAM" id="MobiDB-lite"/>
    </source>
</evidence>
<dbReference type="InterPro" id="IPR036388">
    <property type="entry name" value="WH-like_DNA-bd_sf"/>
</dbReference>
<evidence type="ECO:0000256" key="1">
    <source>
        <dbReference type="SAM" id="Coils"/>
    </source>
</evidence>
<gene>
    <name evidence="4" type="ORF">Sdia_56470</name>
</gene>
<evidence type="ECO:0000313" key="5">
    <source>
        <dbReference type="Proteomes" id="UP000472710"/>
    </source>
</evidence>
<dbReference type="Gene3D" id="1.10.10.10">
    <property type="entry name" value="Winged helix-like DNA-binding domain superfamily/Winged helix DNA-binding domain"/>
    <property type="match status" value="1"/>
</dbReference>
<dbReference type="SUPFAM" id="SSF46785">
    <property type="entry name" value="Winged helix' DNA-binding domain"/>
    <property type="match status" value="1"/>
</dbReference>
<feature type="compositionally biased region" description="Basic and acidic residues" evidence="2">
    <location>
        <begin position="1"/>
        <end position="10"/>
    </location>
</feature>
<dbReference type="CDD" id="cd00090">
    <property type="entry name" value="HTH_ARSR"/>
    <property type="match status" value="1"/>
</dbReference>
<dbReference type="InterPro" id="IPR036390">
    <property type="entry name" value="WH_DNA-bd_sf"/>
</dbReference>
<name>A0ABQ1CX31_STRDI</name>
<dbReference type="Pfam" id="PF12840">
    <property type="entry name" value="HTH_20"/>
    <property type="match status" value="1"/>
</dbReference>
<proteinExistence type="predicted"/>
<feature type="compositionally biased region" description="Polar residues" evidence="2">
    <location>
        <begin position="13"/>
        <end position="31"/>
    </location>
</feature>
<dbReference type="InterPro" id="IPR001845">
    <property type="entry name" value="HTH_ArsR_DNA-bd_dom"/>
</dbReference>
<dbReference type="EMBL" id="BLLN01000005">
    <property type="protein sequence ID" value="GFH74879.1"/>
    <property type="molecule type" value="Genomic_DNA"/>
</dbReference>
<keyword evidence="5" id="KW-1185">Reference proteome</keyword>
<accession>A0ABQ1CX31</accession>
<evidence type="ECO:0000313" key="4">
    <source>
        <dbReference type="EMBL" id="GFH74879.1"/>
    </source>
</evidence>
<evidence type="ECO:0000259" key="3">
    <source>
        <dbReference type="SMART" id="SM00418"/>
    </source>
</evidence>
<reference evidence="4 5" key="1">
    <citation type="submission" date="2020-02" db="EMBL/GenBank/DDBJ databases">
        <title>Whole genome shotgun sequence of Streptomyces diastaticus subsp. diastaticus NBRC 13412.</title>
        <authorList>
            <person name="Ichikawa N."/>
            <person name="Komaki H."/>
            <person name="Tamura T."/>
        </authorList>
    </citation>
    <scope>NUCLEOTIDE SEQUENCE [LARGE SCALE GENOMIC DNA]</scope>
    <source>
        <strain evidence="4 5">NBRC 13412</strain>
    </source>
</reference>
<feature type="compositionally biased region" description="Basic and acidic residues" evidence="2">
    <location>
        <begin position="37"/>
        <end position="49"/>
    </location>
</feature>
<sequence>MQRNPCKELLAKQSLQPYVSDMPSPSESGATPQHAAPSEHKVRTLDPRSLRGLAHPLRMRLFRALRESGPATASQLAVRLDESSGATSYHLRQLAAYGFVEDAPEHGKGRERWWRATSQGIRLEPDRLDLADPVQRGAVDVLMHEVADNHTEELSTWLGTRHEWPTAWQEAYDLSDYSYRLTPAQATELRERSEELLESFRAYEAQNADAEDAASFRVHLHAFPRKTSADRSENPAPPEARS</sequence>
<comment type="caution">
    <text evidence="4">The sequence shown here is derived from an EMBL/GenBank/DDBJ whole genome shotgun (WGS) entry which is preliminary data.</text>
</comment>
<dbReference type="InterPro" id="IPR011991">
    <property type="entry name" value="ArsR-like_HTH"/>
</dbReference>
<protein>
    <submittedName>
        <fullName evidence="4">Transcriptional regulator</fullName>
    </submittedName>
</protein>
<dbReference type="SMART" id="SM00418">
    <property type="entry name" value="HTH_ARSR"/>
    <property type="match status" value="1"/>
</dbReference>
<feature type="domain" description="HTH arsR-type" evidence="3">
    <location>
        <begin position="48"/>
        <end position="136"/>
    </location>
</feature>
<feature type="coiled-coil region" evidence="1">
    <location>
        <begin position="186"/>
        <end position="213"/>
    </location>
</feature>
<dbReference type="Proteomes" id="UP000472710">
    <property type="component" value="Unassembled WGS sequence"/>
</dbReference>
<organism evidence="4 5">
    <name type="scientific">Streptomyces diastaticus subsp. diastaticus</name>
    <dbReference type="NCBI Taxonomy" id="68040"/>
    <lineage>
        <taxon>Bacteria</taxon>
        <taxon>Bacillati</taxon>
        <taxon>Actinomycetota</taxon>
        <taxon>Actinomycetes</taxon>
        <taxon>Kitasatosporales</taxon>
        <taxon>Streptomycetaceae</taxon>
        <taxon>Streptomyces</taxon>
        <taxon>Streptomyces diastaticus group</taxon>
    </lineage>
</organism>